<reference evidence="3" key="1">
    <citation type="submission" date="2017-09" db="EMBL/GenBank/DDBJ databases">
        <title>Depth-based differentiation of microbial function through sediment-hosted aquifers and enrichment of novel symbionts in the deep terrestrial subsurface.</title>
        <authorList>
            <person name="Probst A.J."/>
            <person name="Ladd B."/>
            <person name="Jarett J.K."/>
            <person name="Geller-Mcgrath D.E."/>
            <person name="Sieber C.M.K."/>
            <person name="Emerson J.B."/>
            <person name="Anantharaman K."/>
            <person name="Thomas B.C."/>
            <person name="Malmstrom R."/>
            <person name="Stieglmeier M."/>
            <person name="Klingl A."/>
            <person name="Woyke T."/>
            <person name="Ryan C.M."/>
            <person name="Banfield J.F."/>
        </authorList>
    </citation>
    <scope>NUCLEOTIDE SEQUENCE [LARGE SCALE GENOMIC DNA]</scope>
</reference>
<evidence type="ECO:0000313" key="3">
    <source>
        <dbReference type="Proteomes" id="UP000228906"/>
    </source>
</evidence>
<accession>A0A2H0UZ27</accession>
<dbReference type="Proteomes" id="UP000228906">
    <property type="component" value="Unassembled WGS sequence"/>
</dbReference>
<comment type="caution">
    <text evidence="2">The sequence shown here is derived from an EMBL/GenBank/DDBJ whole genome shotgun (WGS) entry which is preliminary data.</text>
</comment>
<evidence type="ECO:0000313" key="2">
    <source>
        <dbReference type="EMBL" id="PIR91360.1"/>
    </source>
</evidence>
<dbReference type="Pfam" id="PF21956">
    <property type="entry name" value="DUF6922"/>
    <property type="match status" value="1"/>
</dbReference>
<feature type="domain" description="DUF6922" evidence="1">
    <location>
        <begin position="7"/>
        <end position="56"/>
    </location>
</feature>
<name>A0A2H0UZ27_9BACT</name>
<dbReference type="EMBL" id="PFAV01000040">
    <property type="protein sequence ID" value="PIR91360.1"/>
    <property type="molecule type" value="Genomic_DNA"/>
</dbReference>
<gene>
    <name evidence="2" type="ORF">COU03_02330</name>
</gene>
<sequence>MLPKHLHKYFWDVESRKLDIKKYKFYIIERLLEMGDDEAVKWLNKNFQKSDFNEVLQKSRRISDRSRNYWNLVLGC</sequence>
<dbReference type="AlphaFoldDB" id="A0A2H0UZ27"/>
<protein>
    <recommendedName>
        <fullName evidence="1">DUF6922 domain-containing protein</fullName>
    </recommendedName>
</protein>
<evidence type="ECO:0000259" key="1">
    <source>
        <dbReference type="Pfam" id="PF21956"/>
    </source>
</evidence>
<dbReference type="InterPro" id="IPR053830">
    <property type="entry name" value="DUF6922"/>
</dbReference>
<proteinExistence type="predicted"/>
<organism evidence="2 3">
    <name type="scientific">bacterium (Candidatus Gribaldobacteria) CG10_big_fil_rev_8_21_14_0_10_41_12</name>
    <dbReference type="NCBI Taxonomy" id="2014277"/>
    <lineage>
        <taxon>Bacteria</taxon>
        <taxon>Candidatus Gribaldobacteria</taxon>
    </lineage>
</organism>